<dbReference type="SUPFAM" id="SSF56801">
    <property type="entry name" value="Acetyl-CoA synthetase-like"/>
    <property type="match status" value="1"/>
</dbReference>
<dbReference type="InterPro" id="IPR000873">
    <property type="entry name" value="AMP-dep_synth/lig_dom"/>
</dbReference>
<feature type="domain" description="AMP-dependent synthetase/ligase" evidence="1">
    <location>
        <begin position="100"/>
        <end position="291"/>
    </location>
</feature>
<evidence type="ECO:0000313" key="3">
    <source>
        <dbReference type="Proteomes" id="UP000001946"/>
    </source>
</evidence>
<dbReference type="PANTHER" id="PTHR36932:SF1">
    <property type="entry name" value="CAPSULAR POLYSACCHARIDE BIOSYNTHESIS PROTEIN"/>
    <property type="match status" value="1"/>
</dbReference>
<dbReference type="Pfam" id="PF00501">
    <property type="entry name" value="AMP-binding"/>
    <property type="match status" value="1"/>
</dbReference>
<name>Q24Z72_DESHY</name>
<organism evidence="2 3">
    <name type="scientific">Desulfitobacterium hafniense (strain Y51)</name>
    <dbReference type="NCBI Taxonomy" id="138119"/>
    <lineage>
        <taxon>Bacteria</taxon>
        <taxon>Bacillati</taxon>
        <taxon>Bacillota</taxon>
        <taxon>Clostridia</taxon>
        <taxon>Eubacteriales</taxon>
        <taxon>Desulfitobacteriaceae</taxon>
        <taxon>Desulfitobacterium</taxon>
    </lineage>
</organism>
<dbReference type="Gene3D" id="3.40.50.12780">
    <property type="entry name" value="N-terminal domain of ligase-like"/>
    <property type="match status" value="1"/>
</dbReference>
<keyword evidence="3" id="KW-1185">Reference proteome</keyword>
<sequence length="448" mass="49922">MNKTPLDDWIARKIGMKPGTLNRSAIERYQLAQLRHTLALVRENSLFYQAQLAEVNPKNITSFSRFAELPFTYEQNIRDTPNLFICTSQGEIERIVSLRSSGTTGEPKRTFFTKEDQELTLDFFNYGMRNLVGPADRILILLPGELPGSVGDLLRTALIRMGANPISYGPVYDAADAIMTALEHRVNAVVGIPTQVLKMARDQNGLKLEGKIKSVLLTTDYVPKAIAQAIEGRWLCKVFNHYGMTEMGLGGGVQCQARSGYHMREADLYFEIVDPDTGKPQPEGELGEVVFTTLTRKGMPLIRYRTGDLGRFFSECCPCGSVLRSMEPVKGRVSGRRKIAGKWLSIAELDEVLFQVDGIVNYSCQISETEEKEILTLDLIKAEGEQVSPPTLKKEVRQALTTITAIGNGSHLKPLEIVIRISQTNLPVSKGTSKRRILDLRSLEKPES</sequence>
<evidence type="ECO:0000259" key="1">
    <source>
        <dbReference type="Pfam" id="PF00501"/>
    </source>
</evidence>
<dbReference type="STRING" id="138119.DSY0881"/>
<protein>
    <recommendedName>
        <fullName evidence="1">AMP-dependent synthetase/ligase domain-containing protein</fullName>
    </recommendedName>
</protein>
<dbReference type="HOGENOM" id="CLU_035301_0_0_9"/>
<dbReference type="NCBIfam" id="NF045666">
    <property type="entry name" value="DVU1553_fam_AMP"/>
    <property type="match status" value="1"/>
</dbReference>
<dbReference type="eggNOG" id="COG1541">
    <property type="taxonomic scope" value="Bacteria"/>
</dbReference>
<evidence type="ECO:0000313" key="2">
    <source>
        <dbReference type="EMBL" id="BAE82670.1"/>
    </source>
</evidence>
<dbReference type="KEGG" id="dsy:DSY0881"/>
<accession>Q24Z72</accession>
<dbReference type="Proteomes" id="UP000001946">
    <property type="component" value="Chromosome"/>
</dbReference>
<dbReference type="EMBL" id="AP008230">
    <property type="protein sequence ID" value="BAE82670.1"/>
    <property type="molecule type" value="Genomic_DNA"/>
</dbReference>
<reference evidence="2 3" key="1">
    <citation type="journal article" date="2006" name="J. Bacteriol.">
        <title>Complete genome sequence of the dehalorespiring bacterium Desulfitobacterium hafniense Y51 and comparison with Dehalococcoides ethenogenes 195.</title>
        <authorList>
            <person name="Nonaka H."/>
            <person name="Keresztes G."/>
            <person name="Shinoda Y."/>
            <person name="Ikenaga Y."/>
            <person name="Abe M."/>
            <person name="Naito K."/>
            <person name="Inatomi K."/>
            <person name="Furukawa K."/>
            <person name="Inui M."/>
            <person name="Yukawa H."/>
        </authorList>
    </citation>
    <scope>NUCLEOTIDE SEQUENCE [LARGE SCALE GENOMIC DNA]</scope>
    <source>
        <strain evidence="2 3">Y51</strain>
    </source>
</reference>
<gene>
    <name evidence="2" type="ordered locus">DSY0881</name>
</gene>
<dbReference type="InterPro" id="IPR053158">
    <property type="entry name" value="CapK_Type1_Caps_Biosynth"/>
</dbReference>
<dbReference type="RefSeq" id="WP_011459400.1">
    <property type="nucleotide sequence ID" value="NC_007907.1"/>
</dbReference>
<dbReference type="AlphaFoldDB" id="Q24Z72"/>
<dbReference type="InterPro" id="IPR042099">
    <property type="entry name" value="ANL_N_sf"/>
</dbReference>
<dbReference type="PANTHER" id="PTHR36932">
    <property type="entry name" value="CAPSULAR POLYSACCHARIDE BIOSYNTHESIS PROTEIN"/>
    <property type="match status" value="1"/>
</dbReference>
<proteinExistence type="predicted"/>